<keyword evidence="1" id="KW-0325">Glycoprotein</keyword>
<dbReference type="Ensembl" id="ENSORLT00020002989.1">
    <property type="protein sequence ID" value="ENSORLP00020007384.1"/>
    <property type="gene ID" value="ENSORLG00020009896.1"/>
</dbReference>
<reference key="1">
    <citation type="journal article" date="2007" name="Nature">
        <title>The medaka draft genome and insights into vertebrate genome evolution.</title>
        <authorList>
            <person name="Kasahara M."/>
            <person name="Naruse K."/>
            <person name="Sasaki S."/>
            <person name="Nakatani Y."/>
            <person name="Qu W."/>
            <person name="Ahsan B."/>
            <person name="Yamada T."/>
            <person name="Nagayasu Y."/>
            <person name="Doi K."/>
            <person name="Kasai Y."/>
            <person name="Jindo T."/>
            <person name="Kobayashi D."/>
            <person name="Shimada A."/>
            <person name="Toyoda A."/>
            <person name="Kuroki Y."/>
            <person name="Fujiyama A."/>
            <person name="Sasaki T."/>
            <person name="Shimizu A."/>
            <person name="Asakawa S."/>
            <person name="Shimizu N."/>
            <person name="Hashimoto S."/>
            <person name="Yang J."/>
            <person name="Lee Y."/>
            <person name="Matsushima K."/>
            <person name="Sugano S."/>
            <person name="Sakaizumi M."/>
            <person name="Narita T."/>
            <person name="Ohishi K."/>
            <person name="Haga S."/>
            <person name="Ohta F."/>
            <person name="Nomoto H."/>
            <person name="Nogata K."/>
            <person name="Morishita T."/>
            <person name="Endo T."/>
            <person name="Shin-I T."/>
            <person name="Takeda H."/>
            <person name="Morishita S."/>
            <person name="Kohara Y."/>
        </authorList>
    </citation>
    <scope>NUCLEOTIDE SEQUENCE [LARGE SCALE GENOMIC DNA]</scope>
    <source>
        <strain>Hd-rR</strain>
    </source>
</reference>
<comment type="similarity">
    <text evidence="2">Belongs to the MHC class I family.</text>
</comment>
<dbReference type="SMART" id="SM00407">
    <property type="entry name" value="IGc1"/>
    <property type="match status" value="1"/>
</dbReference>
<dbReference type="InterPro" id="IPR003597">
    <property type="entry name" value="Ig_C1-set"/>
</dbReference>
<dbReference type="Gene3D" id="3.30.500.10">
    <property type="entry name" value="MHC class I-like antigen recognition-like"/>
    <property type="match status" value="1"/>
</dbReference>
<dbReference type="InterPro" id="IPR001039">
    <property type="entry name" value="MHC_I_a_a1/a2"/>
</dbReference>
<dbReference type="SUPFAM" id="SSF48726">
    <property type="entry name" value="Immunoglobulin"/>
    <property type="match status" value="1"/>
</dbReference>
<dbReference type="PANTHER" id="PTHR16675:SF237">
    <property type="entry name" value="MHC CLASS I ANTIGEN TRANSCRIPT VARIANT 1-RELATED"/>
    <property type="match status" value="1"/>
</dbReference>
<dbReference type="FunFam" id="3.30.500.10:FF:000006">
    <property type="entry name" value="Uncharacterized protein"/>
    <property type="match status" value="1"/>
</dbReference>
<dbReference type="PRINTS" id="PR01638">
    <property type="entry name" value="MHCCLASSI"/>
</dbReference>
<proteinExistence type="inferred from homology"/>
<dbReference type="Proteomes" id="UP000265180">
    <property type="component" value="Chromosome 11"/>
</dbReference>
<dbReference type="PROSITE" id="PS50835">
    <property type="entry name" value="IG_LIKE"/>
    <property type="match status" value="1"/>
</dbReference>
<evidence type="ECO:0000313" key="5">
    <source>
        <dbReference type="Ensembl" id="ENSORLP00020007384.1"/>
    </source>
</evidence>
<feature type="chain" id="PRO_5018025036" description="Ig-like domain-containing protein" evidence="3">
    <location>
        <begin position="27"/>
        <end position="384"/>
    </location>
</feature>
<organism evidence="5 6">
    <name type="scientific">Oryzias latipes</name>
    <name type="common">Japanese rice fish</name>
    <name type="synonym">Japanese killifish</name>
    <dbReference type="NCBI Taxonomy" id="8090"/>
    <lineage>
        <taxon>Eukaryota</taxon>
        <taxon>Metazoa</taxon>
        <taxon>Chordata</taxon>
        <taxon>Craniata</taxon>
        <taxon>Vertebrata</taxon>
        <taxon>Euteleostomi</taxon>
        <taxon>Actinopterygii</taxon>
        <taxon>Neopterygii</taxon>
        <taxon>Teleostei</taxon>
        <taxon>Neoteleostei</taxon>
        <taxon>Acanthomorphata</taxon>
        <taxon>Ovalentaria</taxon>
        <taxon>Atherinomorphae</taxon>
        <taxon>Beloniformes</taxon>
        <taxon>Adrianichthyidae</taxon>
        <taxon>Oryziinae</taxon>
        <taxon>Oryzias</taxon>
    </lineage>
</organism>
<dbReference type="InterPro" id="IPR013783">
    <property type="entry name" value="Ig-like_fold"/>
</dbReference>
<dbReference type="Pfam" id="PF00129">
    <property type="entry name" value="MHC_I"/>
    <property type="match status" value="1"/>
</dbReference>
<dbReference type="Gene3D" id="2.60.40.10">
    <property type="entry name" value="Immunoglobulins"/>
    <property type="match status" value="1"/>
</dbReference>
<keyword evidence="3" id="KW-0732">Signal</keyword>
<dbReference type="Pfam" id="PF07654">
    <property type="entry name" value="C1-set"/>
    <property type="match status" value="1"/>
</dbReference>
<evidence type="ECO:0000259" key="4">
    <source>
        <dbReference type="PROSITE" id="PS50835"/>
    </source>
</evidence>
<evidence type="ECO:0000256" key="1">
    <source>
        <dbReference type="ARBA" id="ARBA00023180"/>
    </source>
</evidence>
<dbReference type="InterPro" id="IPR050208">
    <property type="entry name" value="MHC_class-I_related"/>
</dbReference>
<evidence type="ECO:0000256" key="2">
    <source>
        <dbReference type="RuleBase" id="RU004439"/>
    </source>
</evidence>
<name>A0A3P9KGE9_ORYLA</name>
<evidence type="ECO:0000256" key="3">
    <source>
        <dbReference type="SAM" id="SignalP"/>
    </source>
</evidence>
<dbReference type="PANTHER" id="PTHR16675">
    <property type="entry name" value="MHC CLASS I-RELATED"/>
    <property type="match status" value="1"/>
</dbReference>
<protein>
    <recommendedName>
        <fullName evidence="4">Ig-like domain-containing protein</fullName>
    </recommendedName>
</protein>
<reference evidence="5 6" key="2">
    <citation type="submission" date="2017-04" db="EMBL/GenBank/DDBJ databases">
        <title>CpG methylation of centromeres and impact of large insertions on vertebrate speciation.</title>
        <authorList>
            <person name="Ichikawa K."/>
            <person name="Yoshimura J."/>
            <person name="Morishita S."/>
        </authorList>
    </citation>
    <scope>NUCLEOTIDE SEQUENCE</scope>
    <source>
        <strain evidence="5 6">HNI</strain>
    </source>
</reference>
<dbReference type="InterPro" id="IPR011162">
    <property type="entry name" value="MHC_I/II-like_Ag-recog"/>
</dbReference>
<feature type="domain" description="Ig-like" evidence="4">
    <location>
        <begin position="175"/>
        <end position="281"/>
    </location>
</feature>
<dbReference type="SUPFAM" id="SSF54452">
    <property type="entry name" value="MHC antigen-recognition domain"/>
    <property type="match status" value="1"/>
</dbReference>
<dbReference type="InterPro" id="IPR037055">
    <property type="entry name" value="MHC_I-like_Ag-recog_sf"/>
</dbReference>
<reference evidence="5" key="4">
    <citation type="submission" date="2025-09" db="UniProtKB">
        <authorList>
            <consortium name="Ensembl"/>
        </authorList>
    </citation>
    <scope>IDENTIFICATION</scope>
    <source>
        <strain evidence="5">HNI</strain>
    </source>
</reference>
<dbReference type="InterPro" id="IPR036179">
    <property type="entry name" value="Ig-like_dom_sf"/>
</dbReference>
<dbReference type="InterPro" id="IPR011161">
    <property type="entry name" value="MHC_I-like_Ag-recog"/>
</dbReference>
<accession>A0A3P9KGE9</accession>
<reference evidence="5" key="3">
    <citation type="submission" date="2025-08" db="UniProtKB">
        <authorList>
            <consortium name="Ensembl"/>
        </authorList>
    </citation>
    <scope>IDENTIFICATION</scope>
    <source>
        <strain evidence="5">HNI</strain>
    </source>
</reference>
<dbReference type="InterPro" id="IPR007110">
    <property type="entry name" value="Ig-like_dom"/>
</dbReference>
<feature type="signal peptide" evidence="3">
    <location>
        <begin position="1"/>
        <end position="26"/>
    </location>
</feature>
<evidence type="ECO:0000313" key="6">
    <source>
        <dbReference type="Proteomes" id="UP000265180"/>
    </source>
</evidence>
<dbReference type="AlphaFoldDB" id="A0A3P9KGE9"/>
<dbReference type="FunFam" id="2.60.40.10:FF:000943">
    <property type="entry name" value="Classical MHC class I molecule, alpha-chain"/>
    <property type="match status" value="1"/>
</dbReference>
<sequence>MIKNITNKAFAFCLFCFTHSLRYLHSASSGIPGFPGFVTVVLVDGQPFSYYDSNIRRELPRQSWMVQTEDPDFWERRTQSSFVNEQVFKRKVAMIKPRFNHTGGVHVVQLLYSCEWDEETGDIKGQWQFGHNGEDILALDLKTNTWVESTTVASFSYKNEDWVIQLNNYLSQGCPDQLKKYVSHGRSTLMRTESPSVSLLQKNFLSPVRCHATGFYPNRAVMFWRKDGKEIHAGVEKGEILPNNDGTFQMSVDLNLLSDTPEKEGYECVFQFSGVNESIITKLEESNIRTNGRKKLKVLKVELCICVVCLLARTCWKYIGRRMLGLKLPDKRSPISQGSRCVLEVGNELLVSCWSAVGLLSLCSHLTPEALSSLSFLFKLRASY</sequence>